<dbReference type="AlphaFoldDB" id="A0A3M7PEL5"/>
<dbReference type="STRING" id="10195.A0A3M7PEL5"/>
<evidence type="ECO:0000259" key="2">
    <source>
        <dbReference type="PROSITE" id="PS50835"/>
    </source>
</evidence>
<dbReference type="InterPro" id="IPR007110">
    <property type="entry name" value="Ig-like_dom"/>
</dbReference>
<feature type="non-terminal residue" evidence="3">
    <location>
        <position position="1"/>
    </location>
</feature>
<dbReference type="EMBL" id="REGN01011409">
    <property type="protein sequence ID" value="RMZ97449.1"/>
    <property type="molecule type" value="Genomic_DNA"/>
</dbReference>
<sequence length="89" mass="9945">EFIKKLVDAEGSIGGQVSYRVEFEGKPNPEVKWIKNGIELSKTNRYQIITEQFSSILTIKQLGDAENNQLVSCVISNPLGKETSEAFIK</sequence>
<dbReference type="Pfam" id="PF07679">
    <property type="entry name" value="I-set"/>
    <property type="match status" value="1"/>
</dbReference>
<evidence type="ECO:0000313" key="4">
    <source>
        <dbReference type="Proteomes" id="UP000276133"/>
    </source>
</evidence>
<comment type="caution">
    <text evidence="3">The sequence shown here is derived from an EMBL/GenBank/DDBJ whole genome shotgun (WGS) entry which is preliminary data.</text>
</comment>
<dbReference type="InterPro" id="IPR013783">
    <property type="entry name" value="Ig-like_fold"/>
</dbReference>
<dbReference type="InterPro" id="IPR036179">
    <property type="entry name" value="Ig-like_dom_sf"/>
</dbReference>
<dbReference type="Gene3D" id="2.60.40.10">
    <property type="entry name" value="Immunoglobulins"/>
    <property type="match status" value="1"/>
</dbReference>
<evidence type="ECO:0000313" key="3">
    <source>
        <dbReference type="EMBL" id="RMZ97449.1"/>
    </source>
</evidence>
<feature type="domain" description="Ig-like" evidence="2">
    <location>
        <begin position="14"/>
        <end position="89"/>
    </location>
</feature>
<evidence type="ECO:0000256" key="1">
    <source>
        <dbReference type="ARBA" id="ARBA00023319"/>
    </source>
</evidence>
<organism evidence="3 4">
    <name type="scientific">Brachionus plicatilis</name>
    <name type="common">Marine rotifer</name>
    <name type="synonym">Brachionus muelleri</name>
    <dbReference type="NCBI Taxonomy" id="10195"/>
    <lineage>
        <taxon>Eukaryota</taxon>
        <taxon>Metazoa</taxon>
        <taxon>Spiralia</taxon>
        <taxon>Gnathifera</taxon>
        <taxon>Rotifera</taxon>
        <taxon>Eurotatoria</taxon>
        <taxon>Monogononta</taxon>
        <taxon>Pseudotrocha</taxon>
        <taxon>Ploima</taxon>
        <taxon>Brachionidae</taxon>
        <taxon>Brachionus</taxon>
    </lineage>
</organism>
<feature type="non-terminal residue" evidence="3">
    <location>
        <position position="89"/>
    </location>
</feature>
<dbReference type="SUPFAM" id="SSF48726">
    <property type="entry name" value="Immunoglobulin"/>
    <property type="match status" value="1"/>
</dbReference>
<dbReference type="FunFam" id="2.60.40.10:FF:000107">
    <property type="entry name" value="Myosin, light chain kinase a"/>
    <property type="match status" value="1"/>
</dbReference>
<dbReference type="OrthoDB" id="5969272at2759"/>
<dbReference type="PROSITE" id="PS50835">
    <property type="entry name" value="IG_LIKE"/>
    <property type="match status" value="1"/>
</dbReference>
<proteinExistence type="predicted"/>
<keyword evidence="1" id="KW-0393">Immunoglobulin domain</keyword>
<reference evidence="3 4" key="1">
    <citation type="journal article" date="2018" name="Sci. Rep.">
        <title>Genomic signatures of local adaptation to the degree of environmental predictability in rotifers.</title>
        <authorList>
            <person name="Franch-Gras L."/>
            <person name="Hahn C."/>
            <person name="Garcia-Roger E.M."/>
            <person name="Carmona M.J."/>
            <person name="Serra M."/>
            <person name="Gomez A."/>
        </authorList>
    </citation>
    <scope>NUCLEOTIDE SEQUENCE [LARGE SCALE GENOMIC DNA]</scope>
    <source>
        <strain evidence="3">HYR1</strain>
    </source>
</reference>
<name>A0A3M7PEL5_BRAPC</name>
<gene>
    <name evidence="3" type="ORF">BpHYR1_039928</name>
</gene>
<accession>A0A3M7PEL5</accession>
<keyword evidence="4" id="KW-1185">Reference proteome</keyword>
<protein>
    <submittedName>
        <fullName evidence="3">Expressed conserved</fullName>
    </submittedName>
</protein>
<dbReference type="Proteomes" id="UP000276133">
    <property type="component" value="Unassembled WGS sequence"/>
</dbReference>
<dbReference type="InterPro" id="IPR013098">
    <property type="entry name" value="Ig_I-set"/>
</dbReference>